<feature type="transmembrane region" description="Helical" evidence="1">
    <location>
        <begin position="63"/>
        <end position="83"/>
    </location>
</feature>
<evidence type="ECO:0000313" key="3">
    <source>
        <dbReference type="EMBL" id="GGZ89246.1"/>
    </source>
</evidence>
<sequence length="374" mass="43409">MIKKDFKKALFVLHYSPPIHGASMVGDTIVNSNVIGDRFKSRFIKIKSSNNLEEIGLFKLNKIWFIVELFFTVFYQLIIFRPHLIYYTASPNGLAFYRDLIITLPVKFFCFCFKRKLVFHYHAKGIYSFSSKNQLSKVLTNFFLLKAHIILISKQMKIELRGIKGYKSINFLNNGVKDHLDKRSFTDVNLSRHKSDKIQVLYLSNMMKEKGYDIVLDLAKYAKETDLKGIKFHFAGGWATIEDQNYFDTFVSKYNLDDLVLYHGLVRGEEKKLLFEQANLFIFPSVYAKEVFPLSILEALSYGLPIIAFNAGAVSEIISEEIGLLTSKENLIESFNIIKEKYLNEAVSRKCRSVYLEKYSLEKFEKSLLELLEI</sequence>
<organism evidence="3 4">
    <name type="scientific">Algibacter mikhailovii</name>
    <dbReference type="NCBI Taxonomy" id="425498"/>
    <lineage>
        <taxon>Bacteria</taxon>
        <taxon>Pseudomonadati</taxon>
        <taxon>Bacteroidota</taxon>
        <taxon>Flavobacteriia</taxon>
        <taxon>Flavobacteriales</taxon>
        <taxon>Flavobacteriaceae</taxon>
        <taxon>Algibacter</taxon>
    </lineage>
</organism>
<dbReference type="AlphaFoldDB" id="A0A918R8K7"/>
<keyword evidence="1" id="KW-0812">Transmembrane</keyword>
<dbReference type="PANTHER" id="PTHR45947">
    <property type="entry name" value="SULFOQUINOVOSYL TRANSFERASE SQD2"/>
    <property type="match status" value="1"/>
</dbReference>
<evidence type="ECO:0000256" key="1">
    <source>
        <dbReference type="SAM" id="Phobius"/>
    </source>
</evidence>
<dbReference type="EMBL" id="BMWZ01000007">
    <property type="protein sequence ID" value="GGZ89246.1"/>
    <property type="molecule type" value="Genomic_DNA"/>
</dbReference>
<accession>A0A918R8K7</accession>
<dbReference type="Proteomes" id="UP000636004">
    <property type="component" value="Unassembled WGS sequence"/>
</dbReference>
<dbReference type="PANTHER" id="PTHR45947:SF3">
    <property type="entry name" value="SULFOQUINOVOSYL TRANSFERASE SQD2"/>
    <property type="match status" value="1"/>
</dbReference>
<feature type="domain" description="Glycosyl transferase family 1" evidence="2">
    <location>
        <begin position="192"/>
        <end position="330"/>
    </location>
</feature>
<keyword evidence="3" id="KW-0808">Transferase</keyword>
<protein>
    <submittedName>
        <fullName evidence="3">Glycosyl transferase</fullName>
    </submittedName>
</protein>
<keyword evidence="1" id="KW-0472">Membrane</keyword>
<name>A0A918R8K7_9FLAO</name>
<dbReference type="GO" id="GO:0016757">
    <property type="term" value="F:glycosyltransferase activity"/>
    <property type="evidence" value="ECO:0007669"/>
    <property type="project" value="InterPro"/>
</dbReference>
<dbReference type="Gene3D" id="3.40.50.2000">
    <property type="entry name" value="Glycogen Phosphorylase B"/>
    <property type="match status" value="2"/>
</dbReference>
<reference evidence="3" key="2">
    <citation type="submission" date="2020-09" db="EMBL/GenBank/DDBJ databases">
        <authorList>
            <person name="Sun Q."/>
            <person name="Kim S."/>
        </authorList>
    </citation>
    <scope>NUCLEOTIDE SEQUENCE</scope>
    <source>
        <strain evidence="3">KCTC 12710</strain>
    </source>
</reference>
<dbReference type="SUPFAM" id="SSF53756">
    <property type="entry name" value="UDP-Glycosyltransferase/glycogen phosphorylase"/>
    <property type="match status" value="1"/>
</dbReference>
<evidence type="ECO:0000259" key="2">
    <source>
        <dbReference type="Pfam" id="PF00534"/>
    </source>
</evidence>
<dbReference type="InterPro" id="IPR050194">
    <property type="entry name" value="Glycosyltransferase_grp1"/>
</dbReference>
<gene>
    <name evidence="3" type="ORF">GCM10007028_29350</name>
</gene>
<reference evidence="3" key="1">
    <citation type="journal article" date="2014" name="Int. J. Syst. Evol. Microbiol.">
        <title>Complete genome sequence of Corynebacterium casei LMG S-19264T (=DSM 44701T), isolated from a smear-ripened cheese.</title>
        <authorList>
            <consortium name="US DOE Joint Genome Institute (JGI-PGF)"/>
            <person name="Walter F."/>
            <person name="Albersmeier A."/>
            <person name="Kalinowski J."/>
            <person name="Ruckert C."/>
        </authorList>
    </citation>
    <scope>NUCLEOTIDE SEQUENCE</scope>
    <source>
        <strain evidence="3">KCTC 12710</strain>
    </source>
</reference>
<dbReference type="CDD" id="cd03801">
    <property type="entry name" value="GT4_PimA-like"/>
    <property type="match status" value="1"/>
</dbReference>
<keyword evidence="1" id="KW-1133">Transmembrane helix</keyword>
<proteinExistence type="predicted"/>
<comment type="caution">
    <text evidence="3">The sequence shown here is derived from an EMBL/GenBank/DDBJ whole genome shotgun (WGS) entry which is preliminary data.</text>
</comment>
<dbReference type="Pfam" id="PF00534">
    <property type="entry name" value="Glycos_transf_1"/>
    <property type="match status" value="1"/>
</dbReference>
<keyword evidence="4" id="KW-1185">Reference proteome</keyword>
<dbReference type="InterPro" id="IPR001296">
    <property type="entry name" value="Glyco_trans_1"/>
</dbReference>
<dbReference type="RefSeq" id="WP_189362025.1">
    <property type="nucleotide sequence ID" value="NZ_BMWZ01000007.1"/>
</dbReference>
<evidence type="ECO:0000313" key="4">
    <source>
        <dbReference type="Proteomes" id="UP000636004"/>
    </source>
</evidence>